<dbReference type="PANTHER" id="PTHR22754">
    <property type="entry name" value="DISCO-INTERACTING PROTEIN 2 DIP2 -RELATED"/>
    <property type="match status" value="1"/>
</dbReference>
<dbReference type="GO" id="GO:0071766">
    <property type="term" value="P:Actinobacterium-type cell wall biogenesis"/>
    <property type="evidence" value="ECO:0007669"/>
    <property type="project" value="UniProtKB-ARBA"/>
</dbReference>
<keyword evidence="3" id="KW-0276">Fatty acid metabolism</keyword>
<accession>A0A919K6Q8</accession>
<keyword evidence="2" id="KW-0436">Ligase</keyword>
<keyword evidence="4" id="KW-0443">Lipid metabolism</keyword>
<gene>
    <name evidence="7" type="ORF">Ari01nite_50960</name>
</gene>
<dbReference type="SUPFAM" id="SSF56801">
    <property type="entry name" value="Acetyl-CoA synthetase-like"/>
    <property type="match status" value="1"/>
</dbReference>
<dbReference type="GO" id="GO:0070566">
    <property type="term" value="F:adenylyltransferase activity"/>
    <property type="evidence" value="ECO:0007669"/>
    <property type="project" value="TreeGrafter"/>
</dbReference>
<reference evidence="7" key="1">
    <citation type="submission" date="2021-01" db="EMBL/GenBank/DDBJ databases">
        <title>Whole genome shotgun sequence of Actinoplanes rishiriensis NBRC 108556.</title>
        <authorList>
            <person name="Komaki H."/>
            <person name="Tamura T."/>
        </authorList>
    </citation>
    <scope>NUCLEOTIDE SEQUENCE</scope>
    <source>
        <strain evidence="7">NBRC 108556</strain>
    </source>
</reference>
<dbReference type="InterPro" id="IPR025110">
    <property type="entry name" value="AMP-bd_C"/>
</dbReference>
<dbReference type="GO" id="GO:0016874">
    <property type="term" value="F:ligase activity"/>
    <property type="evidence" value="ECO:0007669"/>
    <property type="project" value="UniProtKB-KW"/>
</dbReference>
<evidence type="ECO:0000256" key="2">
    <source>
        <dbReference type="ARBA" id="ARBA00022598"/>
    </source>
</evidence>
<dbReference type="FunFam" id="3.40.50.12780:FF:000013">
    <property type="entry name" value="Long-chain-fatty-acid--AMP ligase FadD32"/>
    <property type="match status" value="1"/>
</dbReference>
<protein>
    <submittedName>
        <fullName evidence="7">Acyl-CoA synthetase</fullName>
    </submittedName>
</protein>
<dbReference type="RefSeq" id="WP_203784675.1">
    <property type="nucleotide sequence ID" value="NZ_BOMV01000057.1"/>
</dbReference>
<dbReference type="EMBL" id="BOMV01000057">
    <property type="protein sequence ID" value="GIE97631.1"/>
    <property type="molecule type" value="Genomic_DNA"/>
</dbReference>
<organism evidence="7 8">
    <name type="scientific">Paractinoplanes rishiriensis</name>
    <dbReference type="NCBI Taxonomy" id="1050105"/>
    <lineage>
        <taxon>Bacteria</taxon>
        <taxon>Bacillati</taxon>
        <taxon>Actinomycetota</taxon>
        <taxon>Actinomycetes</taxon>
        <taxon>Micromonosporales</taxon>
        <taxon>Micromonosporaceae</taxon>
        <taxon>Paractinoplanes</taxon>
    </lineage>
</organism>
<comment type="similarity">
    <text evidence="1">Belongs to the ATP-dependent AMP-binding enzyme family.</text>
</comment>
<comment type="caution">
    <text evidence="7">The sequence shown here is derived from an EMBL/GenBank/DDBJ whole genome shotgun (WGS) entry which is preliminary data.</text>
</comment>
<dbReference type="GO" id="GO:0006633">
    <property type="term" value="P:fatty acid biosynthetic process"/>
    <property type="evidence" value="ECO:0007669"/>
    <property type="project" value="TreeGrafter"/>
</dbReference>
<dbReference type="InterPro" id="IPR040097">
    <property type="entry name" value="FAAL/FAAC"/>
</dbReference>
<evidence type="ECO:0000259" key="5">
    <source>
        <dbReference type="Pfam" id="PF00501"/>
    </source>
</evidence>
<dbReference type="Pfam" id="PF23024">
    <property type="entry name" value="AMP-dom_DIP2-like"/>
    <property type="match status" value="1"/>
</dbReference>
<dbReference type="AlphaFoldDB" id="A0A919K6Q8"/>
<dbReference type="GO" id="GO:0005886">
    <property type="term" value="C:plasma membrane"/>
    <property type="evidence" value="ECO:0007669"/>
    <property type="project" value="TreeGrafter"/>
</dbReference>
<name>A0A919K6Q8_9ACTN</name>
<dbReference type="InterPro" id="IPR000873">
    <property type="entry name" value="AMP-dep_synth/lig_dom"/>
</dbReference>
<dbReference type="InterPro" id="IPR045851">
    <property type="entry name" value="AMP-bd_C_sf"/>
</dbReference>
<feature type="domain" description="AMP-dependent synthetase/ligase" evidence="5">
    <location>
        <begin position="11"/>
        <end position="403"/>
    </location>
</feature>
<feature type="domain" description="AMP-binding enzyme C-terminal" evidence="6">
    <location>
        <begin position="441"/>
        <end position="552"/>
    </location>
</feature>
<dbReference type="Gene3D" id="3.30.300.30">
    <property type="match status" value="1"/>
</dbReference>
<dbReference type="CDD" id="cd05931">
    <property type="entry name" value="FAAL"/>
    <property type="match status" value="1"/>
</dbReference>
<evidence type="ECO:0000259" key="6">
    <source>
        <dbReference type="Pfam" id="PF23024"/>
    </source>
</evidence>
<dbReference type="PANTHER" id="PTHR22754:SF32">
    <property type="entry name" value="DISCO-INTERACTING PROTEIN 2"/>
    <property type="match status" value="1"/>
</dbReference>
<dbReference type="Gene3D" id="3.40.50.12780">
    <property type="entry name" value="N-terminal domain of ligase-like"/>
    <property type="match status" value="1"/>
</dbReference>
<evidence type="ECO:0000313" key="8">
    <source>
        <dbReference type="Proteomes" id="UP000636960"/>
    </source>
</evidence>
<dbReference type="Proteomes" id="UP000636960">
    <property type="component" value="Unassembled WGS sequence"/>
</dbReference>
<evidence type="ECO:0000256" key="3">
    <source>
        <dbReference type="ARBA" id="ARBA00022832"/>
    </source>
</evidence>
<evidence type="ECO:0000256" key="4">
    <source>
        <dbReference type="ARBA" id="ARBA00023098"/>
    </source>
</evidence>
<proteinExistence type="inferred from homology"/>
<evidence type="ECO:0000313" key="7">
    <source>
        <dbReference type="EMBL" id="GIE97631.1"/>
    </source>
</evidence>
<sequence length="558" mass="60020">MTPLLDRVAIWAGTKPDAAAYTFVDYLADPGGPTVVCTWGEVHRRSIRLAQRLRRVVAPGDRVAVLAPSGLDYVLAMYASWYAGAIAVPLFAPGLPGHTERLAATYADCDPAGVVTVAAHAADVHDFVAGRAAVLVADADDEPDTGWRPGSVGRDDVAYLQYSSGSTRAPAGVEITHGNLTANVTQLCETLTGNRPHFTGVNWLPLFHDMGLLASVAVPMRAGTDAVLFDPAAFLMQPVRWLRLLSGRPDAYTAAPNFAYDYCLRRLEEGDLDGLDLSGVFLWLNGAEPVRAATLDRFTTQLAPAGLAPRAMCPAYGLAEATVYVAGHGIDHPPRKVAFDRDRLAAGRAVRATADSDRSVLVSCGPPAGQRVAVVDPESGSTLPDGRVGEIWVNGPNVTRRYWRRDDPGLFGDLGGYRWLRTGDLGTLVGGELYVTGRLKDLLIVAGRNHYPQDVEETVREAAPALGRTAAFAVLIDGEERAVVVAERSRSRLDVEWQPTEIVRAVRQAVWRRHDLALHDLVLAEPGAVPRTTSGKVSRTGCRARYLAGTWQRAASDA</sequence>
<dbReference type="InterPro" id="IPR042099">
    <property type="entry name" value="ANL_N_sf"/>
</dbReference>
<keyword evidence="8" id="KW-1185">Reference proteome</keyword>
<dbReference type="Pfam" id="PF00501">
    <property type="entry name" value="AMP-binding"/>
    <property type="match status" value="1"/>
</dbReference>
<evidence type="ECO:0000256" key="1">
    <source>
        <dbReference type="ARBA" id="ARBA00006432"/>
    </source>
</evidence>